<feature type="region of interest" description="Disordered" evidence="1">
    <location>
        <begin position="182"/>
        <end position="207"/>
    </location>
</feature>
<evidence type="ECO:0000256" key="1">
    <source>
        <dbReference type="SAM" id="MobiDB-lite"/>
    </source>
</evidence>
<gene>
    <name evidence="2" type="ORF">FHY64_06510</name>
</gene>
<comment type="caution">
    <text evidence="2">The sequence shown here is derived from an EMBL/GenBank/DDBJ whole genome shotgun (WGS) entry which is preliminary data.</text>
</comment>
<protein>
    <submittedName>
        <fullName evidence="2">Uncharacterized protein</fullName>
    </submittedName>
</protein>
<reference evidence="2 3" key="1">
    <citation type="submission" date="2019-06" db="EMBL/GenBank/DDBJ databases">
        <title>Genome of new Rhodobacteraceae sp. SM1903.</title>
        <authorList>
            <person name="Ren X."/>
        </authorList>
    </citation>
    <scope>NUCLEOTIDE SEQUENCE [LARGE SCALE GENOMIC DNA]</scope>
    <source>
        <strain evidence="2 3">SM1903</strain>
    </source>
</reference>
<evidence type="ECO:0000313" key="2">
    <source>
        <dbReference type="EMBL" id="TNY32925.1"/>
    </source>
</evidence>
<feature type="region of interest" description="Disordered" evidence="1">
    <location>
        <begin position="74"/>
        <end position="99"/>
    </location>
</feature>
<dbReference type="RefSeq" id="WP_140193608.1">
    <property type="nucleotide sequence ID" value="NZ_CP065915.1"/>
</dbReference>
<dbReference type="EMBL" id="VFFF01000001">
    <property type="protein sequence ID" value="TNY32925.1"/>
    <property type="molecule type" value="Genomic_DNA"/>
</dbReference>
<dbReference type="AlphaFoldDB" id="A0A5C5GDR5"/>
<evidence type="ECO:0000313" key="3">
    <source>
        <dbReference type="Proteomes" id="UP000314011"/>
    </source>
</evidence>
<organism evidence="2 3">
    <name type="scientific">Pelagovum pacificum</name>
    <dbReference type="NCBI Taxonomy" id="2588711"/>
    <lineage>
        <taxon>Bacteria</taxon>
        <taxon>Pseudomonadati</taxon>
        <taxon>Pseudomonadota</taxon>
        <taxon>Alphaproteobacteria</taxon>
        <taxon>Rhodobacterales</taxon>
        <taxon>Paracoccaceae</taxon>
        <taxon>Pelagovum</taxon>
    </lineage>
</organism>
<name>A0A5C5GDR5_9RHOB</name>
<accession>A0A5C5GDR5</accession>
<feature type="compositionally biased region" description="Basic and acidic residues" evidence="1">
    <location>
        <begin position="82"/>
        <end position="99"/>
    </location>
</feature>
<sequence length="207" mass="22560">MNVSASALAAKLGVTRGRISQLVSEGKLDGCYQGEGRGRRFDLGKSAEALGKRLDPGQMMGNGADTRRALHDLASGADGEDEAPRRQRPDGVLDGRDPDRYELARTQKAEEEARKLRRQNAEAEGTFVLASSVEREVAKQLGQEIAEFEMVLRDGARRIADELGVDFGRARQLLVQTWRAHRGARSEAAAETGEGVELSDAERAEDI</sequence>
<dbReference type="OrthoDB" id="7852579at2"/>
<proteinExistence type="predicted"/>
<dbReference type="Proteomes" id="UP000314011">
    <property type="component" value="Unassembled WGS sequence"/>
</dbReference>
<keyword evidence="3" id="KW-1185">Reference proteome</keyword>